<proteinExistence type="predicted"/>
<dbReference type="AlphaFoldDB" id="A0AAD5UV71"/>
<sequence>MAKDQENIAPAEAEQSPPEYWRLKLRELRVELETYNDAKAMGKGGRIIKQQSGKRIGELYRELSEISPDPLVKEQMAKDAAEWEQADEKKRDVLAHPLLQGLGTLIAAPFMIAGTVLSGAGQLLVGLADVLTLGPFRRRGQ</sequence>
<gene>
    <name evidence="1" type="ORF">NLI96_g10882</name>
</gene>
<keyword evidence="2" id="KW-1185">Reference proteome</keyword>
<dbReference type="Proteomes" id="UP001212997">
    <property type="component" value="Unassembled WGS sequence"/>
</dbReference>
<accession>A0AAD5UV71</accession>
<dbReference type="EMBL" id="JANAWD010000662">
    <property type="protein sequence ID" value="KAJ3476831.1"/>
    <property type="molecule type" value="Genomic_DNA"/>
</dbReference>
<reference evidence="1" key="1">
    <citation type="submission" date="2022-07" db="EMBL/GenBank/DDBJ databases">
        <title>Genome Sequence of Physisporinus lineatus.</title>
        <authorList>
            <person name="Buettner E."/>
        </authorList>
    </citation>
    <scope>NUCLEOTIDE SEQUENCE</scope>
    <source>
        <strain evidence="1">VT162</strain>
    </source>
</reference>
<protein>
    <submittedName>
        <fullName evidence="1">Uncharacterized protein</fullName>
    </submittedName>
</protein>
<evidence type="ECO:0000313" key="1">
    <source>
        <dbReference type="EMBL" id="KAJ3476831.1"/>
    </source>
</evidence>
<evidence type="ECO:0000313" key="2">
    <source>
        <dbReference type="Proteomes" id="UP001212997"/>
    </source>
</evidence>
<comment type="caution">
    <text evidence="1">The sequence shown here is derived from an EMBL/GenBank/DDBJ whole genome shotgun (WGS) entry which is preliminary data.</text>
</comment>
<organism evidence="1 2">
    <name type="scientific">Meripilus lineatus</name>
    <dbReference type="NCBI Taxonomy" id="2056292"/>
    <lineage>
        <taxon>Eukaryota</taxon>
        <taxon>Fungi</taxon>
        <taxon>Dikarya</taxon>
        <taxon>Basidiomycota</taxon>
        <taxon>Agaricomycotina</taxon>
        <taxon>Agaricomycetes</taxon>
        <taxon>Polyporales</taxon>
        <taxon>Meripilaceae</taxon>
        <taxon>Meripilus</taxon>
    </lineage>
</organism>
<name>A0AAD5UV71_9APHY</name>